<dbReference type="EMBL" id="OX465083">
    <property type="protein sequence ID" value="CAI9292786.1"/>
    <property type="molecule type" value="Genomic_DNA"/>
</dbReference>
<dbReference type="AlphaFoldDB" id="A0AA35ZID9"/>
<evidence type="ECO:0000313" key="1">
    <source>
        <dbReference type="EMBL" id="CAI9292786.1"/>
    </source>
</evidence>
<sequence>MVDATESFVTCAYASLMKLGSLDVSGLRQLLVDDDNGEVGPSSHAKITGLDDNVGKGITPLNQSETGLLYRMLYGVGCLNCATLSR</sequence>
<name>A0AA35ZID9_LACSI</name>
<evidence type="ECO:0000313" key="2">
    <source>
        <dbReference type="Proteomes" id="UP001177003"/>
    </source>
</evidence>
<organism evidence="1 2">
    <name type="scientific">Lactuca saligna</name>
    <name type="common">Willowleaf lettuce</name>
    <dbReference type="NCBI Taxonomy" id="75948"/>
    <lineage>
        <taxon>Eukaryota</taxon>
        <taxon>Viridiplantae</taxon>
        <taxon>Streptophyta</taxon>
        <taxon>Embryophyta</taxon>
        <taxon>Tracheophyta</taxon>
        <taxon>Spermatophyta</taxon>
        <taxon>Magnoliopsida</taxon>
        <taxon>eudicotyledons</taxon>
        <taxon>Gunneridae</taxon>
        <taxon>Pentapetalae</taxon>
        <taxon>asterids</taxon>
        <taxon>campanulids</taxon>
        <taxon>Asterales</taxon>
        <taxon>Asteraceae</taxon>
        <taxon>Cichorioideae</taxon>
        <taxon>Cichorieae</taxon>
        <taxon>Lactucinae</taxon>
        <taxon>Lactuca</taxon>
    </lineage>
</organism>
<keyword evidence="2" id="KW-1185">Reference proteome</keyword>
<gene>
    <name evidence="1" type="ORF">LSALG_LOCUS31833</name>
</gene>
<reference evidence="1" key="1">
    <citation type="submission" date="2023-04" db="EMBL/GenBank/DDBJ databases">
        <authorList>
            <person name="Vijverberg K."/>
            <person name="Xiong W."/>
            <person name="Schranz E."/>
        </authorList>
    </citation>
    <scope>NUCLEOTIDE SEQUENCE</scope>
</reference>
<protein>
    <submittedName>
        <fullName evidence="1">Uncharacterized protein</fullName>
    </submittedName>
</protein>
<accession>A0AA35ZID9</accession>
<proteinExistence type="predicted"/>
<dbReference type="Proteomes" id="UP001177003">
    <property type="component" value="Chromosome 7"/>
</dbReference>